<evidence type="ECO:0000313" key="1">
    <source>
        <dbReference type="EMBL" id="THV51536.1"/>
    </source>
</evidence>
<dbReference type="PANTHER" id="PTHR33112">
    <property type="entry name" value="DOMAIN PROTEIN, PUTATIVE-RELATED"/>
    <property type="match status" value="1"/>
</dbReference>
<dbReference type="Proteomes" id="UP000308671">
    <property type="component" value="Unassembled WGS sequence"/>
</dbReference>
<proteinExistence type="predicted"/>
<protein>
    <recommendedName>
        <fullName evidence="3">Heterokaryon incompatibility domain-containing protein</fullName>
    </recommendedName>
</protein>
<dbReference type="OrthoDB" id="5125733at2759"/>
<dbReference type="AlphaFoldDB" id="A0A4V4HV22"/>
<dbReference type="EMBL" id="PQXL01000107">
    <property type="protein sequence ID" value="THV51536.1"/>
    <property type="molecule type" value="Genomic_DNA"/>
</dbReference>
<organism evidence="1 2">
    <name type="scientific">Botrytis galanthina</name>
    <dbReference type="NCBI Taxonomy" id="278940"/>
    <lineage>
        <taxon>Eukaryota</taxon>
        <taxon>Fungi</taxon>
        <taxon>Dikarya</taxon>
        <taxon>Ascomycota</taxon>
        <taxon>Pezizomycotina</taxon>
        <taxon>Leotiomycetes</taxon>
        <taxon>Helotiales</taxon>
        <taxon>Sclerotiniaceae</taxon>
        <taxon>Botrytis</taxon>
    </lineage>
</organism>
<evidence type="ECO:0000313" key="2">
    <source>
        <dbReference type="Proteomes" id="UP000308671"/>
    </source>
</evidence>
<reference evidence="1 2" key="1">
    <citation type="submission" date="2017-12" db="EMBL/GenBank/DDBJ databases">
        <title>Comparative genomics of Botrytis spp.</title>
        <authorList>
            <person name="Valero-Jimenez C.A."/>
            <person name="Tapia P."/>
            <person name="Veloso J."/>
            <person name="Silva-Moreno E."/>
            <person name="Staats M."/>
            <person name="Valdes J.H."/>
            <person name="Van Kan J.A.L."/>
        </authorList>
    </citation>
    <scope>NUCLEOTIDE SEQUENCE [LARGE SCALE GENOMIC DNA]</scope>
    <source>
        <strain evidence="1 2">MUCL435</strain>
    </source>
</reference>
<keyword evidence="2" id="KW-1185">Reference proteome</keyword>
<sequence>MSLCPQCTAIDLSDAHADILLGSYDSLLEKSHWVIDPSATTTSSHCEGCLYFITVLHHSSRYAHSREELEDKIIFLSRRGGGGMDVRFDVCAGEDYEGELGGGRFGREEERELPVDRVKNVPASLDAENGLDGVGKWMRDCGMDHEICQSIQRVESLPQRLIRISSDVGVAPVLMETSGLASIDYLALSTRSFLETEDPRVENLSIVETTGKSLDTSSLPKAFTDAFAITRRLGYEYIYIAALCHVSDDPVDLISIFAQATVLLSADNVQSPTDGLIQSRTIFNSPPLGINKDRYLRLSCLRNHADLDSSPLSKSGWALIERVLAPRVLHFTKRQLIWKCADGWKFEASYVEDKQYGSGMIRGTYQKKLMQPYIQEYLSRKARSISKPSTQEKHNTQTSHLHKYAQRLEVWYQIIDTISRTTFPAQPDKSKALSLITKIMDNGTFGTNLSGIFTQNIAYGLAWSRVNTLLTPNRDARAPSWSWESVHGSISHMYTSYAASILHIRSTHASWLDQYTPRLLSHADSSSHPSSSLPVANPLSKCSSLTLEVSLSSILHMCEYLQPDFPKYMINLVLDQSPIFDCKCCGPRSDAVQETGIQEFEKRKDHYFAMYLSGDLDIESGDAGPWKVSRCADMLVLRMVDGSGEMGRSDGDQDASVTAQREKFSGDAVMVMYERVGLLRLSFTSYEKNSSEEALIQEKFNGVG</sequence>
<accession>A0A4V4HV22</accession>
<evidence type="ECO:0008006" key="3">
    <source>
        <dbReference type="Google" id="ProtNLM"/>
    </source>
</evidence>
<dbReference type="PANTHER" id="PTHR33112:SF16">
    <property type="entry name" value="HETEROKARYON INCOMPATIBILITY DOMAIN-CONTAINING PROTEIN"/>
    <property type="match status" value="1"/>
</dbReference>
<name>A0A4V4HV22_9HELO</name>
<comment type="caution">
    <text evidence="1">The sequence shown here is derived from an EMBL/GenBank/DDBJ whole genome shotgun (WGS) entry which is preliminary data.</text>
</comment>
<gene>
    <name evidence="1" type="ORF">BGAL_0107g00080</name>
</gene>